<name>A0ABS2GSI0_9BURK</name>
<dbReference type="SUPFAM" id="SSF54534">
    <property type="entry name" value="FKBP-like"/>
    <property type="match status" value="1"/>
</dbReference>
<comment type="caution">
    <text evidence="10">The sequence shown here is derived from an EMBL/GenBank/DDBJ whole genome shotgun (WGS) entry which is preliminary data.</text>
</comment>
<dbReference type="Gene3D" id="1.10.8.1040">
    <property type="match status" value="1"/>
</dbReference>
<keyword evidence="4 8" id="KW-0732">Signal</keyword>
<keyword evidence="5 7" id="KW-0697">Rotamase</keyword>
<evidence type="ECO:0000256" key="6">
    <source>
        <dbReference type="ARBA" id="ARBA00023235"/>
    </source>
</evidence>
<evidence type="ECO:0000256" key="7">
    <source>
        <dbReference type="PROSITE-ProRule" id="PRU00278"/>
    </source>
</evidence>
<dbReference type="Pfam" id="PF13624">
    <property type="entry name" value="SurA_N_3"/>
    <property type="match status" value="1"/>
</dbReference>
<evidence type="ECO:0000256" key="4">
    <source>
        <dbReference type="ARBA" id="ARBA00022729"/>
    </source>
</evidence>
<protein>
    <recommendedName>
        <fullName evidence="3">peptidylprolyl isomerase</fullName>
        <ecNumber evidence="3">5.2.1.8</ecNumber>
    </recommendedName>
</protein>
<evidence type="ECO:0000313" key="10">
    <source>
        <dbReference type="EMBL" id="MBM6928319.1"/>
    </source>
</evidence>
<dbReference type="InterPro" id="IPR027304">
    <property type="entry name" value="Trigger_fact/SurA_dom_sf"/>
</dbReference>
<gene>
    <name evidence="10" type="ORF">H5985_03410</name>
</gene>
<dbReference type="GO" id="GO:0016853">
    <property type="term" value="F:isomerase activity"/>
    <property type="evidence" value="ECO:0007669"/>
    <property type="project" value="UniProtKB-KW"/>
</dbReference>
<accession>A0ABS2GSI0</accession>
<dbReference type="Gene3D" id="3.10.50.40">
    <property type="match status" value="1"/>
</dbReference>
<dbReference type="InterPro" id="IPR000297">
    <property type="entry name" value="PPIase_PpiC"/>
</dbReference>
<dbReference type="PANTHER" id="PTHR47245">
    <property type="entry name" value="PEPTIDYLPROLYL ISOMERASE"/>
    <property type="match status" value="1"/>
</dbReference>
<keyword evidence="11" id="KW-1185">Reference proteome</keyword>
<feature type="signal peptide" evidence="8">
    <location>
        <begin position="1"/>
        <end position="21"/>
    </location>
</feature>
<evidence type="ECO:0000256" key="3">
    <source>
        <dbReference type="ARBA" id="ARBA00013194"/>
    </source>
</evidence>
<evidence type="ECO:0000259" key="9">
    <source>
        <dbReference type="PROSITE" id="PS50198"/>
    </source>
</evidence>
<feature type="domain" description="PpiC" evidence="9">
    <location>
        <begin position="129"/>
        <end position="221"/>
    </location>
</feature>
<dbReference type="RefSeq" id="WP_205049915.1">
    <property type="nucleotide sequence ID" value="NZ_JACJKX010000004.1"/>
</dbReference>
<comment type="catalytic activity">
    <reaction evidence="1">
        <text>[protein]-peptidylproline (omega=180) = [protein]-peptidylproline (omega=0)</text>
        <dbReference type="Rhea" id="RHEA:16237"/>
        <dbReference type="Rhea" id="RHEA-COMP:10747"/>
        <dbReference type="Rhea" id="RHEA-COMP:10748"/>
        <dbReference type="ChEBI" id="CHEBI:83833"/>
        <dbReference type="ChEBI" id="CHEBI:83834"/>
        <dbReference type="EC" id="5.2.1.8"/>
    </reaction>
</comment>
<keyword evidence="6 7" id="KW-0413">Isomerase</keyword>
<evidence type="ECO:0000256" key="5">
    <source>
        <dbReference type="ARBA" id="ARBA00023110"/>
    </source>
</evidence>
<dbReference type="Proteomes" id="UP000777002">
    <property type="component" value="Unassembled WGS sequence"/>
</dbReference>
<dbReference type="InterPro" id="IPR050245">
    <property type="entry name" value="PrsA_foldase"/>
</dbReference>
<proteinExistence type="inferred from homology"/>
<organism evidence="10 11">
    <name type="scientific">Parasutterella secunda</name>
    <dbReference type="NCBI Taxonomy" id="626947"/>
    <lineage>
        <taxon>Bacteria</taxon>
        <taxon>Pseudomonadati</taxon>
        <taxon>Pseudomonadota</taxon>
        <taxon>Betaproteobacteria</taxon>
        <taxon>Burkholderiales</taxon>
        <taxon>Sutterellaceae</taxon>
        <taxon>Parasutterella</taxon>
    </lineage>
</organism>
<comment type="similarity">
    <text evidence="2">Belongs to the PpiC/parvulin rotamase family.</text>
</comment>
<dbReference type="EMBL" id="JACJKX010000004">
    <property type="protein sequence ID" value="MBM6928319.1"/>
    <property type="molecule type" value="Genomic_DNA"/>
</dbReference>
<dbReference type="EC" id="5.2.1.8" evidence="3"/>
<evidence type="ECO:0000256" key="1">
    <source>
        <dbReference type="ARBA" id="ARBA00000971"/>
    </source>
</evidence>
<dbReference type="Pfam" id="PF13145">
    <property type="entry name" value="Rotamase_2"/>
    <property type="match status" value="1"/>
</dbReference>
<evidence type="ECO:0000256" key="8">
    <source>
        <dbReference type="SAM" id="SignalP"/>
    </source>
</evidence>
<dbReference type="InterPro" id="IPR046357">
    <property type="entry name" value="PPIase_dom_sf"/>
</dbReference>
<dbReference type="PANTHER" id="PTHR47245:SF1">
    <property type="entry name" value="FOLDASE PROTEIN PRSA"/>
    <property type="match status" value="1"/>
</dbReference>
<evidence type="ECO:0000313" key="11">
    <source>
        <dbReference type="Proteomes" id="UP000777002"/>
    </source>
</evidence>
<sequence>MQHKALVVGLSLALASTLALAAPSAVTVNGKTISAQAQEKIIQQIVKNGQKRTPELEMQVRNQLIQKEVLLQEANRQKLANRAEVRDAINNARDSVLINALIADFAKKNPVKDADVKKFYEEQKKAYGDKEYKVSVIAVKTEADAKKVTDALKDGDKFADVAKKYSVDTGTKDKGGQIDNWTSSANFPQLVGLAIRSLDDGDYTEVPVRANGGYYIIRVDDSRKAQLFPTYDKSKDHYRNMLVQTKVQQNIQELFQKANIKVGK</sequence>
<reference evidence="10 11" key="1">
    <citation type="journal article" date="2021" name="Sci. Rep.">
        <title>The distribution of antibiotic resistance genes in chicken gut microbiota commensals.</title>
        <authorList>
            <person name="Juricova H."/>
            <person name="Matiasovicova J."/>
            <person name="Kubasova T."/>
            <person name="Cejkova D."/>
            <person name="Rychlik I."/>
        </authorList>
    </citation>
    <scope>NUCLEOTIDE SEQUENCE [LARGE SCALE GENOMIC DNA]</scope>
    <source>
        <strain evidence="10 11">An562</strain>
    </source>
</reference>
<dbReference type="SUPFAM" id="SSF109998">
    <property type="entry name" value="Triger factor/SurA peptide-binding domain-like"/>
    <property type="match status" value="1"/>
</dbReference>
<feature type="chain" id="PRO_5045166451" description="peptidylprolyl isomerase" evidence="8">
    <location>
        <begin position="22"/>
        <end position="264"/>
    </location>
</feature>
<evidence type="ECO:0000256" key="2">
    <source>
        <dbReference type="ARBA" id="ARBA00007656"/>
    </source>
</evidence>
<dbReference type="PROSITE" id="PS50198">
    <property type="entry name" value="PPIC_PPIASE_2"/>
    <property type="match status" value="1"/>
</dbReference>